<evidence type="ECO:0000313" key="2">
    <source>
        <dbReference type="EMBL" id="KAF6745071.1"/>
    </source>
</evidence>
<dbReference type="AlphaFoldDB" id="A0A8H6LXT3"/>
<comment type="caution">
    <text evidence="2">The sequence shown here is derived from an EMBL/GenBank/DDBJ whole genome shotgun (WGS) entry which is preliminary data.</text>
</comment>
<feature type="compositionally biased region" description="Basic residues" evidence="1">
    <location>
        <begin position="187"/>
        <end position="196"/>
    </location>
</feature>
<feature type="compositionally biased region" description="Basic and acidic residues" evidence="1">
    <location>
        <begin position="173"/>
        <end position="186"/>
    </location>
</feature>
<evidence type="ECO:0000256" key="1">
    <source>
        <dbReference type="SAM" id="MobiDB-lite"/>
    </source>
</evidence>
<reference evidence="2 3" key="1">
    <citation type="submission" date="2020-07" db="EMBL/GenBank/DDBJ databases">
        <title>Comparative genomics of pyrophilous fungi reveals a link between fire events and developmental genes.</title>
        <authorList>
            <consortium name="DOE Joint Genome Institute"/>
            <person name="Steindorff A.S."/>
            <person name="Carver A."/>
            <person name="Calhoun S."/>
            <person name="Stillman K."/>
            <person name="Liu H."/>
            <person name="Lipzen A."/>
            <person name="Pangilinan J."/>
            <person name="Labutti K."/>
            <person name="Bruns T.D."/>
            <person name="Grigoriev I.V."/>
        </authorList>
    </citation>
    <scope>NUCLEOTIDE SEQUENCE [LARGE SCALE GENOMIC DNA]</scope>
    <source>
        <strain evidence="2 3">CBS 144469</strain>
    </source>
</reference>
<protein>
    <submittedName>
        <fullName evidence="2">Uncharacterized protein</fullName>
    </submittedName>
</protein>
<dbReference type="EMBL" id="JACGCI010000110">
    <property type="protein sequence ID" value="KAF6745071.1"/>
    <property type="molecule type" value="Genomic_DNA"/>
</dbReference>
<keyword evidence="3" id="KW-1185">Reference proteome</keyword>
<feature type="region of interest" description="Disordered" evidence="1">
    <location>
        <begin position="51"/>
        <end position="82"/>
    </location>
</feature>
<sequence>MQLDLGISSWPTGRTYTWELGSNWRYNRLDRNVVRGVGYRRMHESKMKVFDDARAQTSSSSGTEPEAGGAVTERRVRRFSTSNRVNRLTSAAKDGDMKLLLVRNGASRGEEDEGFVEFDLLGSDVGDGVQGGEAAAGRKRKTEREKPRLHLLPSPSSPPTKEKEATTSTATKARTDARIKHDAQIERKKRKRRMNKRTKDDTLSATRGTNGNKNGRNSKRSMNSPGSKWKGGRGGGGEEARTNEWGPNGKGFPDPTLQSHRKNHETNGATNEAKRTKRSEGKDGRMRILTGRSAPSVISISSSIVLPSFTVITPSLVARHTSPVPNMRIAICRDSRDLGDLRGRRDRPRVLAQELDEPASRDRAPWGATFSTLSLEMARARTVASCRLRRPRVRLAGYALDETCAEVSNTSLEHRIQLRWWMEVKSATDLTSIDRISDGCGHAAPPLLVLSIRTHRRRSSPGCLVGEKLGDESSRRRGGHIALISD</sequence>
<gene>
    <name evidence="2" type="ORF">DFP72DRAFT_856778</name>
</gene>
<proteinExistence type="predicted"/>
<organism evidence="2 3">
    <name type="scientific">Ephemerocybe angulata</name>
    <dbReference type="NCBI Taxonomy" id="980116"/>
    <lineage>
        <taxon>Eukaryota</taxon>
        <taxon>Fungi</taxon>
        <taxon>Dikarya</taxon>
        <taxon>Basidiomycota</taxon>
        <taxon>Agaricomycotina</taxon>
        <taxon>Agaricomycetes</taxon>
        <taxon>Agaricomycetidae</taxon>
        <taxon>Agaricales</taxon>
        <taxon>Agaricineae</taxon>
        <taxon>Psathyrellaceae</taxon>
        <taxon>Ephemerocybe</taxon>
    </lineage>
</organism>
<accession>A0A8H6LXT3</accession>
<feature type="compositionally biased region" description="Low complexity" evidence="1">
    <location>
        <begin position="206"/>
        <end position="215"/>
    </location>
</feature>
<name>A0A8H6LXT3_9AGAR</name>
<evidence type="ECO:0000313" key="3">
    <source>
        <dbReference type="Proteomes" id="UP000521943"/>
    </source>
</evidence>
<feature type="compositionally biased region" description="Basic and acidic residues" evidence="1">
    <location>
        <begin position="272"/>
        <end position="286"/>
    </location>
</feature>
<feature type="region of interest" description="Disordered" evidence="1">
    <location>
        <begin position="122"/>
        <end position="287"/>
    </location>
</feature>
<dbReference type="Proteomes" id="UP000521943">
    <property type="component" value="Unassembled WGS sequence"/>
</dbReference>